<dbReference type="OrthoDB" id="3781271at2759"/>
<dbReference type="EC" id="3.1.1.117" evidence="9"/>
<dbReference type="Proteomes" id="UP000193067">
    <property type="component" value="Unassembled WGS sequence"/>
</dbReference>
<evidence type="ECO:0000256" key="10">
    <source>
        <dbReference type="SAM" id="SignalP"/>
    </source>
</evidence>
<dbReference type="InterPro" id="IPR054579">
    <property type="entry name" value="GCE-like_dom"/>
</dbReference>
<dbReference type="GO" id="GO:0052689">
    <property type="term" value="F:carboxylic ester hydrolase activity"/>
    <property type="evidence" value="ECO:0007669"/>
    <property type="project" value="UniProtKB-KW"/>
</dbReference>
<dbReference type="Gene3D" id="3.40.50.1820">
    <property type="entry name" value="alpha/beta hydrolase"/>
    <property type="match status" value="1"/>
</dbReference>
<comment type="subcellular location">
    <subcellularLocation>
        <location evidence="1">Secreted</location>
    </subcellularLocation>
</comment>
<reference evidence="12 13" key="1">
    <citation type="journal article" date="2015" name="Biotechnol. Biofuels">
        <title>Enhanced degradation of softwood versus hardwood by the white-rot fungus Pycnoporus coccineus.</title>
        <authorList>
            <person name="Couturier M."/>
            <person name="Navarro D."/>
            <person name="Chevret D."/>
            <person name="Henrissat B."/>
            <person name="Piumi F."/>
            <person name="Ruiz-Duenas F.J."/>
            <person name="Martinez A.T."/>
            <person name="Grigoriev I.V."/>
            <person name="Riley R."/>
            <person name="Lipzen A."/>
            <person name="Berrin J.G."/>
            <person name="Master E.R."/>
            <person name="Rosso M.N."/>
        </authorList>
    </citation>
    <scope>NUCLEOTIDE SEQUENCE [LARGE SCALE GENOMIC DNA]</scope>
    <source>
        <strain evidence="12 13">BRFM310</strain>
    </source>
</reference>
<dbReference type="GO" id="GO:0005576">
    <property type="term" value="C:extracellular region"/>
    <property type="evidence" value="ECO:0007669"/>
    <property type="project" value="UniProtKB-SubCell"/>
</dbReference>
<dbReference type="EMBL" id="KZ084128">
    <property type="protein sequence ID" value="OSC99356.1"/>
    <property type="molecule type" value="Genomic_DNA"/>
</dbReference>
<evidence type="ECO:0000256" key="6">
    <source>
        <dbReference type="ARBA" id="ARBA00022801"/>
    </source>
</evidence>
<feature type="signal peptide" evidence="10">
    <location>
        <begin position="1"/>
        <end position="21"/>
    </location>
</feature>
<dbReference type="InterPro" id="IPR029058">
    <property type="entry name" value="AB_hydrolase_fold"/>
</dbReference>
<evidence type="ECO:0000256" key="3">
    <source>
        <dbReference type="ARBA" id="ARBA00022487"/>
    </source>
</evidence>
<proteinExistence type="inferred from homology"/>
<keyword evidence="4" id="KW-0964">Secreted</keyword>
<evidence type="ECO:0000313" key="12">
    <source>
        <dbReference type="EMBL" id="OSC99356.1"/>
    </source>
</evidence>
<evidence type="ECO:0000259" key="11">
    <source>
        <dbReference type="Pfam" id="PF22244"/>
    </source>
</evidence>
<evidence type="ECO:0000256" key="7">
    <source>
        <dbReference type="ARBA" id="ARBA00023185"/>
    </source>
</evidence>
<keyword evidence="7" id="KW-0439">Lignin degradation</keyword>
<dbReference type="Pfam" id="PF22244">
    <property type="entry name" value="GCE_fung"/>
    <property type="match status" value="1"/>
</dbReference>
<protein>
    <recommendedName>
        <fullName evidence="9">(4-O-methyl)-D-glucuronate--lignin esterase</fullName>
        <ecNumber evidence="9">3.1.1.117</ecNumber>
    </recommendedName>
</protein>
<keyword evidence="5 10" id="KW-0732">Signal</keyword>
<comment type="similarity">
    <text evidence="2">Belongs to the carbohydrate esterase 15 (CE15) family.</text>
</comment>
<evidence type="ECO:0000256" key="2">
    <source>
        <dbReference type="ARBA" id="ARBA00010092"/>
    </source>
</evidence>
<accession>A0A1Y2IE37</accession>
<keyword evidence="6" id="KW-0378">Hydrolase</keyword>
<dbReference type="GO" id="GO:0046274">
    <property type="term" value="P:lignin catabolic process"/>
    <property type="evidence" value="ECO:0007669"/>
    <property type="project" value="UniProtKB-KW"/>
</dbReference>
<name>A0A1Y2IE37_TRAC3</name>
<evidence type="ECO:0000256" key="1">
    <source>
        <dbReference type="ARBA" id="ARBA00004613"/>
    </source>
</evidence>
<keyword evidence="3" id="KW-0719">Serine esterase</keyword>
<evidence type="ECO:0000256" key="9">
    <source>
        <dbReference type="ARBA" id="ARBA00026105"/>
    </source>
</evidence>
<keyword evidence="13" id="KW-1185">Reference proteome</keyword>
<evidence type="ECO:0000313" key="13">
    <source>
        <dbReference type="Proteomes" id="UP000193067"/>
    </source>
</evidence>
<sequence>MQLFKAVQLGVTLTLLNLVHARPSEQVASRDAAAFCSTPSLLPNFNNSKLPNPFLFDDGREVKTAADWDCRRAQLNTLIQSYESGALPGPPQSMSVHFNKTGNATATLSITSHHQGASMTFAPTIAFPSGSPPRGGWPMVIAYDGLSIPVPSNIAVMTYANSDMAQQNDQSSRGVGLFYDLFGANASASSMIAWTWGVSRIIDALERTPQAHINTQKIAVTGCSRNGKGALMAGAFEPRVALTIPQESGSGGDACWRLSLFEQNEGSVVQTATEIVQENVWFSTNFANYVNDLSVLPFDHHSLAAMIAPRPMISYENTDFVWLSPLSSFGCMSAAHTVWEALGVADHHGFEQVGGHPHCAWPDSLSPTLNAFFDRFLLDQPNVNTTFFQSNMVFNNVTWNPAQWIDWKTPRLH</sequence>
<dbReference type="SUPFAM" id="SSF53474">
    <property type="entry name" value="alpha/beta-Hydrolases"/>
    <property type="match status" value="1"/>
</dbReference>
<dbReference type="AlphaFoldDB" id="A0A1Y2IE37"/>
<feature type="domain" description="4-O-methyl-glucuronoyl methylesterase-like" evidence="11">
    <location>
        <begin position="110"/>
        <end position="343"/>
    </location>
</feature>
<gene>
    <name evidence="12" type="ORF">PYCCODRAFT_1470261</name>
</gene>
<evidence type="ECO:0000256" key="8">
    <source>
        <dbReference type="ARBA" id="ARBA00024511"/>
    </source>
</evidence>
<comment type="catalytic activity">
    <reaction evidence="8">
        <text>a 4-O-methyl-alpha-D-glucuronosyl ester derivative + H2O = 4-O-methyl-alpha-D-glucuronate derivative + an alcohol + H(+)</text>
        <dbReference type="Rhea" id="RHEA:67452"/>
        <dbReference type="ChEBI" id="CHEBI:15377"/>
        <dbReference type="ChEBI" id="CHEBI:15378"/>
        <dbReference type="ChEBI" id="CHEBI:30879"/>
        <dbReference type="ChEBI" id="CHEBI:171667"/>
        <dbReference type="ChEBI" id="CHEBI:171668"/>
        <dbReference type="EC" id="3.1.1.117"/>
    </reaction>
    <physiologicalReaction direction="left-to-right" evidence="8">
        <dbReference type="Rhea" id="RHEA:67453"/>
    </physiologicalReaction>
</comment>
<dbReference type="STRING" id="1353009.A0A1Y2IE37"/>
<evidence type="ECO:0000256" key="5">
    <source>
        <dbReference type="ARBA" id="ARBA00022729"/>
    </source>
</evidence>
<evidence type="ECO:0000256" key="4">
    <source>
        <dbReference type="ARBA" id="ARBA00022525"/>
    </source>
</evidence>
<organism evidence="12 13">
    <name type="scientific">Trametes coccinea (strain BRFM310)</name>
    <name type="common">Pycnoporus coccineus</name>
    <dbReference type="NCBI Taxonomy" id="1353009"/>
    <lineage>
        <taxon>Eukaryota</taxon>
        <taxon>Fungi</taxon>
        <taxon>Dikarya</taxon>
        <taxon>Basidiomycota</taxon>
        <taxon>Agaricomycotina</taxon>
        <taxon>Agaricomycetes</taxon>
        <taxon>Polyporales</taxon>
        <taxon>Polyporaceae</taxon>
        <taxon>Trametes</taxon>
    </lineage>
</organism>
<feature type="chain" id="PRO_5010988851" description="(4-O-methyl)-D-glucuronate--lignin esterase" evidence="10">
    <location>
        <begin position="22"/>
        <end position="413"/>
    </location>
</feature>